<evidence type="ECO:0000313" key="2">
    <source>
        <dbReference type="EMBL" id="WUG94504.1"/>
    </source>
</evidence>
<dbReference type="Proteomes" id="UP001341259">
    <property type="component" value="Chromosome"/>
</dbReference>
<evidence type="ECO:0000256" key="1">
    <source>
        <dbReference type="SAM" id="MobiDB-lite"/>
    </source>
</evidence>
<evidence type="ECO:0008006" key="4">
    <source>
        <dbReference type="Google" id="ProtNLM"/>
    </source>
</evidence>
<feature type="region of interest" description="Disordered" evidence="1">
    <location>
        <begin position="94"/>
        <end position="136"/>
    </location>
</feature>
<dbReference type="SUPFAM" id="SSF48452">
    <property type="entry name" value="TPR-like"/>
    <property type="match status" value="1"/>
</dbReference>
<accession>A0ABZ1NSU5</accession>
<protein>
    <recommendedName>
        <fullName evidence="4">Tetratricopeptide repeat protein</fullName>
    </recommendedName>
</protein>
<organism evidence="2 3">
    <name type="scientific">Streptomyces violaceus</name>
    <name type="common">Streptomyces venezuelae</name>
    <dbReference type="NCBI Taxonomy" id="1936"/>
    <lineage>
        <taxon>Bacteria</taxon>
        <taxon>Bacillati</taxon>
        <taxon>Actinomycetota</taxon>
        <taxon>Actinomycetes</taxon>
        <taxon>Kitasatosporales</taxon>
        <taxon>Streptomycetaceae</taxon>
        <taxon>Streptomyces</taxon>
    </lineage>
</organism>
<dbReference type="EMBL" id="CP107906">
    <property type="protein sequence ID" value="WUG94504.1"/>
    <property type="molecule type" value="Genomic_DNA"/>
</dbReference>
<gene>
    <name evidence="2" type="ORF">OHB29_16405</name>
</gene>
<name>A0ABZ1NSU5_STRVL</name>
<feature type="region of interest" description="Disordered" evidence="1">
    <location>
        <begin position="1"/>
        <end position="20"/>
    </location>
</feature>
<dbReference type="InterPro" id="IPR011990">
    <property type="entry name" value="TPR-like_helical_dom_sf"/>
</dbReference>
<dbReference type="Gene3D" id="1.25.40.10">
    <property type="entry name" value="Tetratricopeptide repeat domain"/>
    <property type="match status" value="1"/>
</dbReference>
<sequence length="483" mass="52282">MASSTVTSSRPDRPPRPNLAFRQLRGQRSPAEFAAVIRRAALEIGEQVSCDARYIGRVEAGEIRCPNYAYERVFLHMFPGRTLTDLGFAPRSSVRGRRARDTEDAPLTCTTNPANATSETSGACEPYETQNPYDPYHPHDTYEESDVLRRAFMTSGGATVAAASLGPVGLALDVSAAQRPVRRAGASDAGALEEAVRRIRLLDDRHGADGLYRRAAAPLRTAYALLDAGATRQTTADRLYCGAGELAISVGWLAHDSGRFDDARSHYAEALATARMTGDPGLEAHAFCNTAFLARDAGRPREAVRAAQAAQRVARPVGSARLMSLLALREAGGWAGLADRVGCEQALARAQALFERGTSEADPEWMSFYGEAELEGLEAQCWSTLGDWPRAARHARRAAELQDPHFTRNIALYTAELADDLARGGRPDEAATAGMRVLDLLEEVQSSRIQTMLAATARVLLPHRRASGVSAFLERHASVPRVT</sequence>
<reference evidence="2 3" key="1">
    <citation type="submission" date="2022-10" db="EMBL/GenBank/DDBJ databases">
        <title>The complete genomes of actinobacterial strains from the NBC collection.</title>
        <authorList>
            <person name="Joergensen T.S."/>
            <person name="Alvarez Arevalo M."/>
            <person name="Sterndorff E.B."/>
            <person name="Faurdal D."/>
            <person name="Vuksanovic O."/>
            <person name="Mourched A.-S."/>
            <person name="Charusanti P."/>
            <person name="Shaw S."/>
            <person name="Blin K."/>
            <person name="Weber T."/>
        </authorList>
    </citation>
    <scope>NUCLEOTIDE SEQUENCE [LARGE SCALE GENOMIC DNA]</scope>
    <source>
        <strain evidence="2 3">NBC_00456</strain>
    </source>
</reference>
<feature type="compositionally biased region" description="Polar residues" evidence="1">
    <location>
        <begin position="108"/>
        <end position="121"/>
    </location>
</feature>
<keyword evidence="3" id="KW-1185">Reference proteome</keyword>
<dbReference type="RefSeq" id="WP_328339091.1">
    <property type="nucleotide sequence ID" value="NZ_CP107906.1"/>
</dbReference>
<proteinExistence type="predicted"/>
<evidence type="ECO:0000313" key="3">
    <source>
        <dbReference type="Proteomes" id="UP001341259"/>
    </source>
</evidence>